<organism evidence="1 2">
    <name type="scientific">Phlebia brevispora</name>
    <dbReference type="NCBI Taxonomy" id="194682"/>
    <lineage>
        <taxon>Eukaryota</taxon>
        <taxon>Fungi</taxon>
        <taxon>Dikarya</taxon>
        <taxon>Basidiomycota</taxon>
        <taxon>Agaricomycotina</taxon>
        <taxon>Agaricomycetes</taxon>
        <taxon>Polyporales</taxon>
        <taxon>Meruliaceae</taxon>
        <taxon>Phlebia</taxon>
    </lineage>
</organism>
<gene>
    <name evidence="1" type="ORF">NM688_g315</name>
</gene>
<dbReference type="Proteomes" id="UP001148662">
    <property type="component" value="Unassembled WGS sequence"/>
</dbReference>
<proteinExistence type="predicted"/>
<keyword evidence="2" id="KW-1185">Reference proteome</keyword>
<comment type="caution">
    <text evidence="1">The sequence shown here is derived from an EMBL/GenBank/DDBJ whole genome shotgun (WGS) entry which is preliminary data.</text>
</comment>
<sequence length="432" mass="48791">MADAKAQLNPRTEHYEFLGPLGALFITIGVPATTYALYFGCSETSGGCPPALDTIQPTVVAAVSNPDWWKSLWDTKAAIMYLAWYAFCVVAWLVLPGDWIEGTLVRDGTKKQYKINAFPTFLLSMGVVAGLIWQFGAHSLTFIYEHWVGLITASLAMSVFQGLVCYISSFFGKKLLALGGNTGNLIYDFFIGRELNPSIGSFDLKSFNELRPGLILWALIDIAAACEQAVRRGGNPTDSMMLVVFFQLLYVADGLYNEPAIFTTMDITTDGFGFMLAVGDLTWVPFVYSLQARYLVFHQLELGPVWTAVIVLVNFTGYYIFRVANSEKNDFRNGKNPKNLHYMDTKRGTKLLTSGWWGFCRHPNYLGDLLMALAWSLPTGFETPVTYFYVGYFTVLLIHRQLRDEEHCEKKYGEDWKTYKKIVRWRLVPGLY</sequence>
<reference evidence="1" key="1">
    <citation type="submission" date="2022-07" db="EMBL/GenBank/DDBJ databases">
        <title>Genome Sequence of Phlebia brevispora.</title>
        <authorList>
            <person name="Buettner E."/>
        </authorList>
    </citation>
    <scope>NUCLEOTIDE SEQUENCE</scope>
    <source>
        <strain evidence="1">MPL23</strain>
    </source>
</reference>
<evidence type="ECO:0000313" key="1">
    <source>
        <dbReference type="EMBL" id="KAJ3559483.1"/>
    </source>
</evidence>
<name>A0ACC1TET9_9APHY</name>
<evidence type="ECO:0000313" key="2">
    <source>
        <dbReference type="Proteomes" id="UP001148662"/>
    </source>
</evidence>
<protein>
    <submittedName>
        <fullName evidence="1">Uncharacterized protein</fullName>
    </submittedName>
</protein>
<dbReference type="EMBL" id="JANHOG010000023">
    <property type="protein sequence ID" value="KAJ3559483.1"/>
    <property type="molecule type" value="Genomic_DNA"/>
</dbReference>
<accession>A0ACC1TET9</accession>